<dbReference type="Proteomes" id="UP000812966">
    <property type="component" value="Unassembled WGS sequence"/>
</dbReference>
<feature type="region of interest" description="Disordered" evidence="7">
    <location>
        <begin position="171"/>
        <end position="191"/>
    </location>
</feature>
<comment type="caution">
    <text evidence="8">The sequence shown here is derived from an EMBL/GenBank/DDBJ whole genome shotgun (WGS) entry which is preliminary data.</text>
</comment>
<comment type="similarity">
    <text evidence="6">Belongs to the MT-A70-like family.</text>
</comment>
<dbReference type="PANTHER" id="PTHR12829">
    <property type="entry name" value="N6-ADENOSINE-METHYLTRANSFERASE"/>
    <property type="match status" value="1"/>
</dbReference>
<feature type="compositionally biased region" description="Basic and acidic residues" evidence="7">
    <location>
        <begin position="207"/>
        <end position="227"/>
    </location>
</feature>
<evidence type="ECO:0000256" key="6">
    <source>
        <dbReference type="PROSITE-ProRule" id="PRU00489"/>
    </source>
</evidence>
<evidence type="ECO:0000313" key="9">
    <source>
        <dbReference type="Proteomes" id="UP000812966"/>
    </source>
</evidence>
<dbReference type="InterPro" id="IPR029063">
    <property type="entry name" value="SAM-dependent_MTases_sf"/>
</dbReference>
<evidence type="ECO:0000313" key="8">
    <source>
        <dbReference type="EMBL" id="KAG7553589.1"/>
    </source>
</evidence>
<comment type="catalytic activity">
    <reaction evidence="5">
        <text>an adenosine in mRNA + S-adenosyl-L-methionine = an N(6)-methyladenosine in mRNA + S-adenosyl-L-homocysteine + H(+)</text>
        <dbReference type="Rhea" id="RHEA:55584"/>
        <dbReference type="Rhea" id="RHEA-COMP:12414"/>
        <dbReference type="Rhea" id="RHEA-COMP:12417"/>
        <dbReference type="ChEBI" id="CHEBI:15378"/>
        <dbReference type="ChEBI" id="CHEBI:57856"/>
        <dbReference type="ChEBI" id="CHEBI:59789"/>
        <dbReference type="ChEBI" id="CHEBI:74411"/>
        <dbReference type="ChEBI" id="CHEBI:74449"/>
        <dbReference type="EC" id="2.1.1.348"/>
    </reaction>
</comment>
<dbReference type="PANTHER" id="PTHR12829:SF7">
    <property type="entry name" value="N6-ADENOSINE-METHYLTRANSFERASE CATALYTIC SUBUNIT"/>
    <property type="match status" value="1"/>
</dbReference>
<gene>
    <name evidence="8" type="ORF">FFLO_03021</name>
</gene>
<keyword evidence="4" id="KW-0949">S-adenosyl-L-methionine</keyword>
<feature type="compositionally biased region" description="Gly residues" evidence="7">
    <location>
        <begin position="176"/>
        <end position="189"/>
    </location>
</feature>
<dbReference type="GO" id="GO:0032259">
    <property type="term" value="P:methylation"/>
    <property type="evidence" value="ECO:0007669"/>
    <property type="project" value="UniProtKB-KW"/>
</dbReference>
<evidence type="ECO:0000256" key="7">
    <source>
        <dbReference type="SAM" id="MobiDB-lite"/>
    </source>
</evidence>
<dbReference type="GO" id="GO:0005634">
    <property type="term" value="C:nucleus"/>
    <property type="evidence" value="ECO:0007669"/>
    <property type="project" value="TreeGrafter"/>
</dbReference>
<dbReference type="EC" id="2.1.1.348" evidence="1"/>
<organism evidence="8 9">
    <name type="scientific">Filobasidium floriforme</name>
    <dbReference type="NCBI Taxonomy" id="5210"/>
    <lineage>
        <taxon>Eukaryota</taxon>
        <taxon>Fungi</taxon>
        <taxon>Dikarya</taxon>
        <taxon>Basidiomycota</taxon>
        <taxon>Agaricomycotina</taxon>
        <taxon>Tremellomycetes</taxon>
        <taxon>Filobasidiales</taxon>
        <taxon>Filobasidiaceae</taxon>
        <taxon>Filobasidium</taxon>
    </lineage>
</organism>
<evidence type="ECO:0000256" key="3">
    <source>
        <dbReference type="ARBA" id="ARBA00022679"/>
    </source>
</evidence>
<dbReference type="Pfam" id="PF05063">
    <property type="entry name" value="MT-A70"/>
    <property type="match status" value="1"/>
</dbReference>
<evidence type="ECO:0000256" key="1">
    <source>
        <dbReference type="ARBA" id="ARBA00012160"/>
    </source>
</evidence>
<protein>
    <recommendedName>
        <fullName evidence="1">mRNA m(6)A methyltransferase</fullName>
        <ecNumber evidence="1">2.1.1.348</ecNumber>
    </recommendedName>
</protein>
<dbReference type="SUPFAM" id="SSF53335">
    <property type="entry name" value="S-adenosyl-L-methionine-dependent methyltransferases"/>
    <property type="match status" value="1"/>
</dbReference>
<keyword evidence="2" id="KW-0489">Methyltransferase</keyword>
<dbReference type="GO" id="GO:0001734">
    <property type="term" value="F:mRNA m(6)A methyltransferase activity"/>
    <property type="evidence" value="ECO:0007669"/>
    <property type="project" value="UniProtKB-EC"/>
</dbReference>
<dbReference type="EMBL" id="JABELV010000052">
    <property type="protein sequence ID" value="KAG7553589.1"/>
    <property type="molecule type" value="Genomic_DNA"/>
</dbReference>
<name>A0A8K0NTK0_9TREE</name>
<evidence type="ECO:0000256" key="2">
    <source>
        <dbReference type="ARBA" id="ARBA00022603"/>
    </source>
</evidence>
<feature type="compositionally biased region" description="Low complexity" evidence="7">
    <location>
        <begin position="15"/>
        <end position="27"/>
    </location>
</feature>
<evidence type="ECO:0000256" key="5">
    <source>
        <dbReference type="ARBA" id="ARBA00048957"/>
    </source>
</evidence>
<feature type="region of interest" description="Disordered" evidence="7">
    <location>
        <begin position="203"/>
        <end position="228"/>
    </location>
</feature>
<evidence type="ECO:0000256" key="4">
    <source>
        <dbReference type="ARBA" id="ARBA00022691"/>
    </source>
</evidence>
<accession>A0A8K0NTK0</accession>
<feature type="region of interest" description="Disordered" evidence="7">
    <location>
        <begin position="1"/>
        <end position="52"/>
    </location>
</feature>
<dbReference type="AlphaFoldDB" id="A0A8K0NTK0"/>
<keyword evidence="9" id="KW-1185">Reference proteome</keyword>
<dbReference type="GO" id="GO:0036396">
    <property type="term" value="C:RNA N6-methyladenosine methyltransferase complex"/>
    <property type="evidence" value="ECO:0007669"/>
    <property type="project" value="TreeGrafter"/>
</dbReference>
<feature type="compositionally biased region" description="Acidic residues" evidence="7">
    <location>
        <begin position="38"/>
        <end position="52"/>
    </location>
</feature>
<feature type="compositionally biased region" description="Basic and acidic residues" evidence="7">
    <location>
        <begin position="28"/>
        <end position="37"/>
    </location>
</feature>
<reference evidence="8" key="1">
    <citation type="submission" date="2020-04" db="EMBL/GenBank/DDBJ databases">
        <title>Analysis of mating type loci in Filobasidium floriforme.</title>
        <authorList>
            <person name="Nowrousian M."/>
        </authorList>
    </citation>
    <scope>NUCLEOTIDE SEQUENCE</scope>
    <source>
        <strain evidence="8">CBS 6242</strain>
    </source>
</reference>
<dbReference type="PROSITE" id="PS51143">
    <property type="entry name" value="MT_A70"/>
    <property type="match status" value="1"/>
</dbReference>
<dbReference type="InterPro" id="IPR007757">
    <property type="entry name" value="MT-A70-like"/>
</dbReference>
<sequence>MSSILKRPVSPGPSPSNSDSNSNPSGDRTAKRVKLEENLQDSEELYDPDLDDGLARVGQVSASTELGSNLKEAKADAEAEAENGVQQELLALLKRPTGLDKLIALASLPHPLPAFEPVCPLTTTTACPESSTTCPYPHYEPIIRPWTEPRLGQCSYLNMCYGDPLFHSNPSLINSGGQGPGPGSSGAGGKQCRYQHYRLVPPPSLVADHKHEEDRSRRREKEREKRVPRISKALRRKLLGPRLFSTMTANPVLGAAHDDQDGMKDGFQLGQSKGVCEESQWLNMDVRQLDEKVLDPPWDIHMNLPYLLLTDDDLRRLPIPSLQPTWGLLALWVTGRAMELARELFALWGYRRVDEVVWVKTGQLGGLVRTGRTGHWLNHTCEHLLLAVKLPPVSEFPDRNAPIPWGDPALAHLRRGIDGDVVVSEVRETSRKPDEVYGLLERMVPSGRKLEIFGRTHNTRPKWLTIGNQRKQTRGILTAVPVTAAEENALTCLQLVIAKWLTPNSSERWKKPRSC</sequence>
<keyword evidence="3" id="KW-0808">Transferase</keyword>
<proteinExistence type="inferred from homology"/>